<sequence>MSSADLSAWASNFSVLGGMLDDYETEVAHTNPLWFPNRGTGQLVAFQYGTALGMLGLALWVQKPSWLDEPEFGPTAGTEHKLLASHYVLSAIIQYVDDVPLNEARAALRDLADRLSDTAAQWAEDGVNPAEVEQILTERKELARRATTAADQ</sequence>
<protein>
    <submittedName>
        <fullName evidence="1">Uncharacterized protein</fullName>
    </submittedName>
</protein>
<evidence type="ECO:0000313" key="1">
    <source>
        <dbReference type="EMBL" id="MEV0362287.1"/>
    </source>
</evidence>
<organism evidence="1 2">
    <name type="scientific">Nocardia fusca</name>
    <dbReference type="NCBI Taxonomy" id="941183"/>
    <lineage>
        <taxon>Bacteria</taxon>
        <taxon>Bacillati</taxon>
        <taxon>Actinomycetota</taxon>
        <taxon>Actinomycetes</taxon>
        <taxon>Mycobacteriales</taxon>
        <taxon>Nocardiaceae</taxon>
        <taxon>Nocardia</taxon>
    </lineage>
</organism>
<proteinExistence type="predicted"/>
<dbReference type="EMBL" id="JBFAIH010000002">
    <property type="protein sequence ID" value="MEV0362287.1"/>
    <property type="molecule type" value="Genomic_DNA"/>
</dbReference>
<accession>A0ABV3F3Q5</accession>
<comment type="caution">
    <text evidence="1">The sequence shown here is derived from an EMBL/GenBank/DDBJ whole genome shotgun (WGS) entry which is preliminary data.</text>
</comment>
<evidence type="ECO:0000313" key="2">
    <source>
        <dbReference type="Proteomes" id="UP001551658"/>
    </source>
</evidence>
<dbReference type="Proteomes" id="UP001551658">
    <property type="component" value="Unassembled WGS sequence"/>
</dbReference>
<keyword evidence="2" id="KW-1185">Reference proteome</keyword>
<gene>
    <name evidence="1" type="ORF">AB0H72_06245</name>
</gene>
<dbReference type="RefSeq" id="WP_357974489.1">
    <property type="nucleotide sequence ID" value="NZ_JBFAIH010000002.1"/>
</dbReference>
<name>A0ABV3F3Q5_9NOCA</name>
<reference evidence="1 2" key="1">
    <citation type="submission" date="2024-06" db="EMBL/GenBank/DDBJ databases">
        <title>The Natural Products Discovery Center: Release of the First 8490 Sequenced Strains for Exploring Actinobacteria Biosynthetic Diversity.</title>
        <authorList>
            <person name="Kalkreuter E."/>
            <person name="Kautsar S.A."/>
            <person name="Yang D."/>
            <person name="Bader C.D."/>
            <person name="Teijaro C.N."/>
            <person name="Fluegel L."/>
            <person name="Davis C.M."/>
            <person name="Simpson J.R."/>
            <person name="Lauterbach L."/>
            <person name="Steele A.D."/>
            <person name="Gui C."/>
            <person name="Meng S."/>
            <person name="Li G."/>
            <person name="Viehrig K."/>
            <person name="Ye F."/>
            <person name="Su P."/>
            <person name="Kiefer A.F."/>
            <person name="Nichols A."/>
            <person name="Cepeda A.J."/>
            <person name="Yan W."/>
            <person name="Fan B."/>
            <person name="Jiang Y."/>
            <person name="Adhikari A."/>
            <person name="Zheng C.-J."/>
            <person name="Schuster L."/>
            <person name="Cowan T.M."/>
            <person name="Smanski M.J."/>
            <person name="Chevrette M.G."/>
            <person name="De Carvalho L.P.S."/>
            <person name="Shen B."/>
        </authorList>
    </citation>
    <scope>NUCLEOTIDE SEQUENCE [LARGE SCALE GENOMIC DNA]</scope>
    <source>
        <strain evidence="1 2">NPDC050671</strain>
    </source>
</reference>